<dbReference type="GO" id="GO:0016491">
    <property type="term" value="F:oxidoreductase activity"/>
    <property type="evidence" value="ECO:0007669"/>
    <property type="project" value="UniProtKB-KW"/>
</dbReference>
<name>A0A840QNP0_9BACI</name>
<organism evidence="4 5">
    <name type="scientific">Texcoconibacillus texcoconensis</name>
    <dbReference type="NCBI Taxonomy" id="1095777"/>
    <lineage>
        <taxon>Bacteria</taxon>
        <taxon>Bacillati</taxon>
        <taxon>Bacillota</taxon>
        <taxon>Bacilli</taxon>
        <taxon>Bacillales</taxon>
        <taxon>Bacillaceae</taxon>
        <taxon>Texcoconibacillus</taxon>
    </lineage>
</organism>
<proteinExistence type="inferred from homology"/>
<sequence>MDQRTVSGKRVAITGASSGIGKEIAYDVARRGGIPILLARSLDVLEQEADMIESATNIRPFVYRLDVSDEQAVQTTFEEIGNIDVLINNAGYGRFAPFVETELSEVRNLFDVNVFGLIACTKAVLPSMLHKRCGQVIFVASLASKVSTPKASAYSASKHAVRAIADSLRLELAHTGVKVSTVNPGPVRTNFFERADESGSYKEQVDRIMLNADIVARKTVDLIERPRRELDLPRWMGIAAKGYQLFPSLVDTLFGDQLRKK</sequence>
<dbReference type="PRINTS" id="PR00080">
    <property type="entry name" value="SDRFAMILY"/>
</dbReference>
<evidence type="ECO:0000256" key="3">
    <source>
        <dbReference type="RuleBase" id="RU000363"/>
    </source>
</evidence>
<comment type="similarity">
    <text evidence="1 3">Belongs to the short-chain dehydrogenases/reductases (SDR) family.</text>
</comment>
<dbReference type="InterPro" id="IPR036291">
    <property type="entry name" value="NAD(P)-bd_dom_sf"/>
</dbReference>
<gene>
    <name evidence="4" type="ORF">HNQ41_001169</name>
</gene>
<keyword evidence="2" id="KW-0560">Oxidoreductase</keyword>
<evidence type="ECO:0008006" key="6">
    <source>
        <dbReference type="Google" id="ProtNLM"/>
    </source>
</evidence>
<dbReference type="GO" id="GO:0016020">
    <property type="term" value="C:membrane"/>
    <property type="evidence" value="ECO:0007669"/>
    <property type="project" value="TreeGrafter"/>
</dbReference>
<accession>A0A840QNP0</accession>
<dbReference type="Gene3D" id="3.40.50.720">
    <property type="entry name" value="NAD(P)-binding Rossmann-like Domain"/>
    <property type="match status" value="1"/>
</dbReference>
<dbReference type="InterPro" id="IPR020904">
    <property type="entry name" value="Sc_DH/Rdtase_CS"/>
</dbReference>
<dbReference type="SUPFAM" id="SSF51735">
    <property type="entry name" value="NAD(P)-binding Rossmann-fold domains"/>
    <property type="match status" value="1"/>
</dbReference>
<dbReference type="AlphaFoldDB" id="A0A840QNP0"/>
<dbReference type="PANTHER" id="PTHR44196">
    <property type="entry name" value="DEHYDROGENASE/REDUCTASE SDR FAMILY MEMBER 7B"/>
    <property type="match status" value="1"/>
</dbReference>
<dbReference type="RefSeq" id="WP_184663458.1">
    <property type="nucleotide sequence ID" value="NZ_JACHHB010000004.1"/>
</dbReference>
<dbReference type="Proteomes" id="UP000551878">
    <property type="component" value="Unassembled WGS sequence"/>
</dbReference>
<dbReference type="PIRSF" id="PIRSF000126">
    <property type="entry name" value="11-beta-HSD1"/>
    <property type="match status" value="1"/>
</dbReference>
<evidence type="ECO:0000256" key="1">
    <source>
        <dbReference type="ARBA" id="ARBA00006484"/>
    </source>
</evidence>
<protein>
    <recommendedName>
        <fullName evidence="6">Oxidoreductase</fullName>
    </recommendedName>
</protein>
<comment type="caution">
    <text evidence="4">The sequence shown here is derived from an EMBL/GenBank/DDBJ whole genome shotgun (WGS) entry which is preliminary data.</text>
</comment>
<evidence type="ECO:0000313" key="4">
    <source>
        <dbReference type="EMBL" id="MBB5173006.1"/>
    </source>
</evidence>
<dbReference type="Pfam" id="PF00106">
    <property type="entry name" value="adh_short"/>
    <property type="match status" value="1"/>
</dbReference>
<dbReference type="InterPro" id="IPR002347">
    <property type="entry name" value="SDR_fam"/>
</dbReference>
<dbReference type="PANTHER" id="PTHR44196:SF1">
    <property type="entry name" value="DEHYDROGENASE_REDUCTASE SDR FAMILY MEMBER 7B"/>
    <property type="match status" value="1"/>
</dbReference>
<reference evidence="4 5" key="1">
    <citation type="submission" date="2020-08" db="EMBL/GenBank/DDBJ databases">
        <title>Genomic Encyclopedia of Type Strains, Phase IV (KMG-IV): sequencing the most valuable type-strain genomes for metagenomic binning, comparative biology and taxonomic classification.</title>
        <authorList>
            <person name="Goeker M."/>
        </authorList>
    </citation>
    <scope>NUCLEOTIDE SEQUENCE [LARGE SCALE GENOMIC DNA]</scope>
    <source>
        <strain evidence="4 5">DSM 24696</strain>
    </source>
</reference>
<keyword evidence="5" id="KW-1185">Reference proteome</keyword>
<evidence type="ECO:0000313" key="5">
    <source>
        <dbReference type="Proteomes" id="UP000551878"/>
    </source>
</evidence>
<dbReference type="PRINTS" id="PR00081">
    <property type="entry name" value="GDHRDH"/>
</dbReference>
<evidence type="ECO:0000256" key="2">
    <source>
        <dbReference type="ARBA" id="ARBA00023002"/>
    </source>
</evidence>
<dbReference type="EMBL" id="JACHHB010000004">
    <property type="protein sequence ID" value="MBB5173006.1"/>
    <property type="molecule type" value="Genomic_DNA"/>
</dbReference>
<dbReference type="PROSITE" id="PS00061">
    <property type="entry name" value="ADH_SHORT"/>
    <property type="match status" value="1"/>
</dbReference>